<evidence type="ECO:0000256" key="1">
    <source>
        <dbReference type="ARBA" id="ARBA00022729"/>
    </source>
</evidence>
<dbReference type="OrthoDB" id="103676at2157"/>
<keyword evidence="1" id="KW-0732">Signal</keyword>
<dbReference type="NCBIfam" id="TIGR04213">
    <property type="entry name" value="PGF_pre_PGF"/>
    <property type="match status" value="1"/>
</dbReference>
<dbReference type="HOGENOM" id="CLU_009318_4_1_2"/>
<protein>
    <submittedName>
        <fullName evidence="4">Cell surface protein</fullName>
    </submittedName>
</protein>
<dbReference type="EMBL" id="CP000099">
    <property type="protein sequence ID" value="AAZ69676.1"/>
    <property type="molecule type" value="Genomic_DNA"/>
</dbReference>
<feature type="compositionally biased region" description="Low complexity" evidence="2">
    <location>
        <begin position="297"/>
        <end position="353"/>
    </location>
</feature>
<dbReference type="CDD" id="cd00146">
    <property type="entry name" value="PKD"/>
    <property type="match status" value="2"/>
</dbReference>
<name>Q46EL6_METBF</name>
<dbReference type="PROSITE" id="PS50093">
    <property type="entry name" value="PKD"/>
    <property type="match status" value="2"/>
</dbReference>
<dbReference type="InterPro" id="IPR026371">
    <property type="entry name" value="PGF_CTERM"/>
</dbReference>
<dbReference type="eggNOG" id="arCOG02510">
    <property type="taxonomic scope" value="Archaea"/>
</dbReference>
<dbReference type="eggNOG" id="arCOG02540">
    <property type="taxonomic scope" value="Archaea"/>
</dbReference>
<dbReference type="FunFam" id="2.60.40.10:FF:000270">
    <property type="entry name" value="Cell surface protein"/>
    <property type="match status" value="1"/>
</dbReference>
<feature type="domain" description="PKD" evidence="3">
    <location>
        <begin position="171"/>
        <end position="211"/>
    </location>
</feature>
<feature type="region of interest" description="Disordered" evidence="2">
    <location>
        <begin position="297"/>
        <end position="372"/>
    </location>
</feature>
<dbReference type="PANTHER" id="PTHR36842:SF1">
    <property type="entry name" value="PROTEIN TOLB"/>
    <property type="match status" value="1"/>
</dbReference>
<dbReference type="Pfam" id="PF18204">
    <property type="entry name" value="PGF-CTERM"/>
    <property type="match status" value="1"/>
</dbReference>
<dbReference type="InterPro" id="IPR013783">
    <property type="entry name" value="Ig-like_fold"/>
</dbReference>
<proteinExistence type="predicted"/>
<dbReference type="InterPro" id="IPR022409">
    <property type="entry name" value="PKD/Chitinase_dom"/>
</dbReference>
<organism evidence="4">
    <name type="scientific">Methanosarcina barkeri (strain Fusaro / DSM 804)</name>
    <dbReference type="NCBI Taxonomy" id="269797"/>
    <lineage>
        <taxon>Archaea</taxon>
        <taxon>Methanobacteriati</taxon>
        <taxon>Methanobacteriota</taxon>
        <taxon>Stenosarchaea group</taxon>
        <taxon>Methanomicrobia</taxon>
        <taxon>Methanosarcinales</taxon>
        <taxon>Methanosarcinaceae</taxon>
        <taxon>Methanosarcina</taxon>
    </lineage>
</organism>
<dbReference type="InterPro" id="IPR026453">
    <property type="entry name" value="PGF_pre_PGF"/>
</dbReference>
<dbReference type="PaxDb" id="269797-Mbar_A0698"/>
<feature type="compositionally biased region" description="Polar residues" evidence="2">
    <location>
        <begin position="549"/>
        <end position="559"/>
    </location>
</feature>
<dbReference type="SUPFAM" id="SSF49299">
    <property type="entry name" value="PKD domain"/>
    <property type="match status" value="3"/>
</dbReference>
<dbReference type="InterPro" id="IPR000601">
    <property type="entry name" value="PKD_dom"/>
</dbReference>
<dbReference type="Pfam" id="PF18911">
    <property type="entry name" value="PKD_4"/>
    <property type="match status" value="2"/>
</dbReference>
<evidence type="ECO:0000256" key="2">
    <source>
        <dbReference type="SAM" id="MobiDB-lite"/>
    </source>
</evidence>
<evidence type="ECO:0000313" key="4">
    <source>
        <dbReference type="EMBL" id="AAZ69676.1"/>
    </source>
</evidence>
<feature type="compositionally biased region" description="Polar residues" evidence="2">
    <location>
        <begin position="363"/>
        <end position="372"/>
    </location>
</feature>
<dbReference type="Gene3D" id="2.60.40.10">
    <property type="entry name" value="Immunoglobulins"/>
    <property type="match status" value="3"/>
</dbReference>
<evidence type="ECO:0000259" key="3">
    <source>
        <dbReference type="PROSITE" id="PS50093"/>
    </source>
</evidence>
<feature type="region of interest" description="Disordered" evidence="2">
    <location>
        <begin position="525"/>
        <end position="565"/>
    </location>
</feature>
<dbReference type="KEGG" id="mba:Mbar_A0698"/>
<dbReference type="InterPro" id="IPR035986">
    <property type="entry name" value="PKD_dom_sf"/>
</dbReference>
<reference evidence="4" key="1">
    <citation type="submission" date="2006-06" db="EMBL/GenBank/DDBJ databases">
        <title>Complete sequence of chromosome 1 of Methanosarcina barkeri str. fusaro.</title>
        <authorList>
            <person name="Copeland A."/>
            <person name="Lucas S."/>
            <person name="Lapidus A."/>
            <person name="Barry K."/>
            <person name="Detter J.C."/>
            <person name="Glavina T."/>
            <person name="Hammon N."/>
            <person name="Israni S."/>
            <person name="Pitluck S."/>
            <person name="Goodwin L.A."/>
            <person name="Saunders E.H."/>
            <person name="Schmutz J."/>
            <person name="Larimer F."/>
            <person name="Land M."/>
            <person name="Anderson I."/>
            <person name="Richardson P."/>
        </authorList>
    </citation>
    <scope>NUCLEOTIDE SEQUENCE</scope>
    <source>
        <strain evidence="4">Fusaro</strain>
    </source>
</reference>
<feature type="compositionally biased region" description="Low complexity" evidence="2">
    <location>
        <begin position="533"/>
        <end position="548"/>
    </location>
</feature>
<feature type="domain" description="PKD" evidence="3">
    <location>
        <begin position="249"/>
        <end position="302"/>
    </location>
</feature>
<dbReference type="STRING" id="269797.Mbar_A0698"/>
<dbReference type="AlphaFoldDB" id="Q46EL6"/>
<dbReference type="PANTHER" id="PTHR36842">
    <property type="entry name" value="PROTEIN TOLB HOMOLOG"/>
    <property type="match status" value="1"/>
</dbReference>
<sequence>MKKSFLSMVLLVILFLQVALAIIPSIGVVSAAGNVTSSDNVTINDFTCNITHGTVPFESRLNGNVTGQVARWKWEFYNPQIDHWSYSAGNGNLVTTSHEFGRVGAYGVFNVTLIVVGSNGSDSLKKIDYVVGNKNTTGLPTANFSASSTSGYAPLNVTFTDNSKNATTALWYFGLTNTSKEKNPTYTFTSPGTYRVVLEVSNGRGWDATAQEITVQGQQKVLPEAGFDADTFNGLDVQFADTSQNANGWNWDFGDGTNSTEQNPTHIYSQAGNYTVNLIVNNENGTSLANKTINVEDVSSSSDGSNSEDSSSSRDSVGTATIISSSDSSSGSRSSGSRSSGSRSSGSRSSGSRSSGGTGGSPEPQSNVATKELSQTSITYGNSVNFNFPQNATPVTNISFDSKKTVGKTTAIVEMLINQSTLVSEPPSDEVYKFVNIWVGNSGFATPDNIENAIVYFKVEKSWLQDKNIDKSSVNFNKYNDSKWNPLQTTLAGEDNEYLYFITETPGLSSPFAITGKTASNATLNETKSETQSGSNSSLENNASNATNVKQTQSPNTSENEGKKSPGFESVFGIVSLLAVFLYKRK</sequence>
<accession>Q46EL6</accession>
<dbReference type="SMART" id="SM00089">
    <property type="entry name" value="PKD"/>
    <property type="match status" value="3"/>
</dbReference>
<gene>
    <name evidence="4" type="ordered locus">Mbar_A0698</name>
</gene>